<dbReference type="Pfam" id="PF13898">
    <property type="entry name" value="MINDY-3_4_CD"/>
    <property type="match status" value="1"/>
</dbReference>
<comment type="similarity">
    <text evidence="1">Belongs to the MINDY deubiquitinase family. FAM188 subfamily.</text>
</comment>
<protein>
    <recommendedName>
        <fullName evidence="2">Deubiquitinating enzyme MINDY-3/4 conserved domain-containing protein</fullName>
    </recommendedName>
</protein>
<dbReference type="GO" id="GO:0071108">
    <property type="term" value="P:protein K48-linked deubiquitination"/>
    <property type="evidence" value="ECO:0007669"/>
    <property type="project" value="InterPro"/>
</dbReference>
<proteinExistence type="inferred from homology"/>
<sequence length="486" mass="52931">VSTLTGKAEVITALEASPLYEQYTRDTGLISFVYSALLTRGLNSVREDTDDPERVTMLGDHGYCTQELVNLLLVGKAASNTFDGHRDLDGLTLRGIQAASCPIGLLSLYEHFKCLEVGEKLKHPAAGTWLVCAESHYSLLYATGPDVDGDVVELRYFDQLMADEGEYRITLRRPSRGTVEPPRGMIEQCIRTRWQHHHISWNGLLRALVTINGQSGAEELSRLYALAGAAIEATAAEGDVPAARQLVARMESEGGVTTNHKSFNDSRRSDKFPRLPVPLSVYSALARGLASQGRGADCARLWDHVTKWRLLKPDSDFFEASLHCGATAKDPDLATRLLSEAEAHGVHLSHLARSHALGAVAHSRKHSRTAWELYASGVSLEGTCAVDSYSSMVASREPIACITFDRALTACSTNRWHNAVLSIVRSAEQSVRLFAACSFHALPQACQLSEAAIAHAIRAFRGARPSSEEVAITTAAAELRLRSAWG</sequence>
<dbReference type="InterPro" id="IPR011990">
    <property type="entry name" value="TPR-like_helical_dom_sf"/>
</dbReference>
<dbReference type="InterPro" id="IPR039785">
    <property type="entry name" value="MINY3/4"/>
</dbReference>
<dbReference type="InterPro" id="IPR025257">
    <property type="entry name" value="MINDY-3/4_CD"/>
</dbReference>
<dbReference type="EMBL" id="JABANM010015279">
    <property type="protein sequence ID" value="KAF4731317.1"/>
    <property type="molecule type" value="Genomic_DNA"/>
</dbReference>
<name>A0A7J6SET7_PEROL</name>
<dbReference type="GO" id="GO:1990380">
    <property type="term" value="F:K48-linked deubiquitinase activity"/>
    <property type="evidence" value="ECO:0007669"/>
    <property type="project" value="InterPro"/>
</dbReference>
<feature type="non-terminal residue" evidence="3">
    <location>
        <position position="486"/>
    </location>
</feature>
<dbReference type="PANTHER" id="PTHR12473:SF8">
    <property type="entry name" value="UBIQUITIN CARBOXYL-TERMINAL HYDROLASE MINDY-4-RELATED"/>
    <property type="match status" value="1"/>
</dbReference>
<accession>A0A7J6SET7</accession>
<feature type="domain" description="Deubiquitinating enzyme MINDY-3/4 conserved" evidence="2">
    <location>
        <begin position="1"/>
        <end position="203"/>
    </location>
</feature>
<dbReference type="GO" id="GO:0004843">
    <property type="term" value="F:cysteine-type deubiquitinase activity"/>
    <property type="evidence" value="ECO:0007669"/>
    <property type="project" value="UniProtKB-EC"/>
</dbReference>
<gene>
    <name evidence="3" type="ORF">FOZ62_001596</name>
</gene>
<dbReference type="AlphaFoldDB" id="A0A7J6SET7"/>
<evidence type="ECO:0000256" key="1">
    <source>
        <dbReference type="ARBA" id="ARBA00011074"/>
    </source>
</evidence>
<dbReference type="SMART" id="SM01174">
    <property type="entry name" value="DUF4205"/>
    <property type="match status" value="1"/>
</dbReference>
<dbReference type="GO" id="GO:0006508">
    <property type="term" value="P:proteolysis"/>
    <property type="evidence" value="ECO:0007669"/>
    <property type="project" value="UniProtKB-KW"/>
</dbReference>
<evidence type="ECO:0000259" key="2">
    <source>
        <dbReference type="SMART" id="SM01174"/>
    </source>
</evidence>
<evidence type="ECO:0000313" key="4">
    <source>
        <dbReference type="Proteomes" id="UP000574390"/>
    </source>
</evidence>
<dbReference type="Proteomes" id="UP000574390">
    <property type="component" value="Unassembled WGS sequence"/>
</dbReference>
<organism evidence="3 4">
    <name type="scientific">Perkinsus olseni</name>
    <name type="common">Perkinsus atlanticus</name>
    <dbReference type="NCBI Taxonomy" id="32597"/>
    <lineage>
        <taxon>Eukaryota</taxon>
        <taxon>Sar</taxon>
        <taxon>Alveolata</taxon>
        <taxon>Perkinsozoa</taxon>
        <taxon>Perkinsea</taxon>
        <taxon>Perkinsida</taxon>
        <taxon>Perkinsidae</taxon>
        <taxon>Perkinsus</taxon>
    </lineage>
</organism>
<feature type="non-terminal residue" evidence="3">
    <location>
        <position position="1"/>
    </location>
</feature>
<comment type="caution">
    <text evidence="3">The sequence shown here is derived from an EMBL/GenBank/DDBJ whole genome shotgun (WGS) entry which is preliminary data.</text>
</comment>
<evidence type="ECO:0000313" key="3">
    <source>
        <dbReference type="EMBL" id="KAF4731317.1"/>
    </source>
</evidence>
<dbReference type="Gene3D" id="1.25.40.10">
    <property type="entry name" value="Tetratricopeptide repeat domain"/>
    <property type="match status" value="1"/>
</dbReference>
<dbReference type="PANTHER" id="PTHR12473">
    <property type="entry name" value="UBIQUITIN CARBOXYL-TERMINAL HYDROLASE MINDY-4-RELATED"/>
    <property type="match status" value="1"/>
</dbReference>
<reference evidence="3 4" key="1">
    <citation type="submission" date="2020-04" db="EMBL/GenBank/DDBJ databases">
        <title>Perkinsus olseni comparative genomics.</title>
        <authorList>
            <person name="Bogema D.R."/>
        </authorList>
    </citation>
    <scope>NUCLEOTIDE SEQUENCE [LARGE SCALE GENOMIC DNA]</scope>
    <source>
        <strain evidence="3">ATCC PRA-205</strain>
    </source>
</reference>